<gene>
    <name evidence="1" type="ORF">P7E30_15275</name>
</gene>
<evidence type="ECO:0000313" key="2">
    <source>
        <dbReference type="Proteomes" id="UP001183682"/>
    </source>
</evidence>
<reference evidence="1" key="1">
    <citation type="submission" date="2023-03" db="EMBL/GenBank/DDBJ databases">
        <authorList>
            <person name="Shen W."/>
            <person name="Cai J."/>
        </authorList>
    </citation>
    <scope>NUCLEOTIDE SEQUENCE</scope>
    <source>
        <strain evidence="1">K69-2</strain>
    </source>
</reference>
<sequence length="89" mass="10858">MSRTKPLKIRDVDEEIHQRLVQVAKKKGYKSRDEMLREVLTQIAYDEFQLDSEIRYRQFIEKQKQFMEWLAITVVEKSYSEIEKDPFTE</sequence>
<name>A0AAE4KT04_ENTGA</name>
<dbReference type="RefSeq" id="WP_208775099.1">
    <property type="nucleotide sequence ID" value="NZ_JARPZN010000015.1"/>
</dbReference>
<organism evidence="1 2">
    <name type="scientific">Enterococcus gallinarum</name>
    <dbReference type="NCBI Taxonomy" id="1353"/>
    <lineage>
        <taxon>Bacteria</taxon>
        <taxon>Bacillati</taxon>
        <taxon>Bacillota</taxon>
        <taxon>Bacilli</taxon>
        <taxon>Lactobacillales</taxon>
        <taxon>Enterococcaceae</taxon>
        <taxon>Enterococcus</taxon>
    </lineage>
</organism>
<dbReference type="Proteomes" id="UP001183682">
    <property type="component" value="Unassembled WGS sequence"/>
</dbReference>
<accession>A0AAE4KT04</accession>
<dbReference type="EMBL" id="JARPZN010000015">
    <property type="protein sequence ID" value="MDT2691538.1"/>
    <property type="molecule type" value="Genomic_DNA"/>
</dbReference>
<protein>
    <recommendedName>
        <fullName evidence="3">Ribbon-helix-helix protein, CopG family</fullName>
    </recommendedName>
</protein>
<dbReference type="AlphaFoldDB" id="A0AAE4KT04"/>
<comment type="caution">
    <text evidence="1">The sequence shown here is derived from an EMBL/GenBank/DDBJ whole genome shotgun (WGS) entry which is preliminary data.</text>
</comment>
<evidence type="ECO:0000313" key="1">
    <source>
        <dbReference type="EMBL" id="MDT2691538.1"/>
    </source>
</evidence>
<evidence type="ECO:0008006" key="3">
    <source>
        <dbReference type="Google" id="ProtNLM"/>
    </source>
</evidence>
<proteinExistence type="predicted"/>